<dbReference type="PANTHER" id="PTHR34002">
    <property type="entry name" value="BLR1656 PROTEIN"/>
    <property type="match status" value="1"/>
</dbReference>
<keyword evidence="2" id="KW-0326">Glycosidase</keyword>
<sequence>MGKMTPTGCSKAMEWHAGRPSFDKDQLTERLTLYNNVWGERSTTADSKQSVKCIKYNQGTALWTTSFSFKSKNPSLDNQVKSYSNIGWSGKPIQISGLKKFSSIWNWKLTDQSRDFVADVSYDIFTSQSPTCTGQGGGCASHEIMIWLVSKGGAAPAGAKVPGKTVKIGNNYEFDVWKGVVGGIPVISLVPISGKAYQRFGGNFIPLLQKQLTQFGLSPSEYISTVGAGTEPFKGSATLESEYTLQLM</sequence>
<dbReference type="GO" id="GO:0008810">
    <property type="term" value="F:cellulase activity"/>
    <property type="evidence" value="ECO:0007669"/>
    <property type="project" value="InterPro"/>
</dbReference>
<keyword evidence="2" id="KW-0378">Hydrolase</keyword>
<dbReference type="SUPFAM" id="SSF49899">
    <property type="entry name" value="Concanavalin A-like lectins/glucanases"/>
    <property type="match status" value="1"/>
</dbReference>
<dbReference type="Gene3D" id="2.60.120.180">
    <property type="match status" value="1"/>
</dbReference>
<comment type="similarity">
    <text evidence="1 2">Belongs to the glycosyl hydrolase 12 (cellulase H) family.</text>
</comment>
<dbReference type="PANTHER" id="PTHR34002:SF9">
    <property type="entry name" value="XYLOGLUCAN-SPECIFIC ENDO-BETA-1,4-GLUCANASE A"/>
    <property type="match status" value="1"/>
</dbReference>
<keyword evidence="2" id="KW-0624">Polysaccharide degradation</keyword>
<dbReference type="AlphaFoldDB" id="A0A9P6NRT1"/>
<dbReference type="Proteomes" id="UP000886653">
    <property type="component" value="Unassembled WGS sequence"/>
</dbReference>
<dbReference type="Pfam" id="PF01670">
    <property type="entry name" value="Glyco_hydro_12"/>
    <property type="match status" value="1"/>
</dbReference>
<dbReference type="InterPro" id="IPR013319">
    <property type="entry name" value="GH11/12"/>
</dbReference>
<proteinExistence type="inferred from homology"/>
<dbReference type="OrthoDB" id="89349at2759"/>
<dbReference type="GO" id="GO:0000272">
    <property type="term" value="P:polysaccharide catabolic process"/>
    <property type="evidence" value="ECO:0007669"/>
    <property type="project" value="UniProtKB-KW"/>
</dbReference>
<keyword evidence="2" id="KW-0119">Carbohydrate metabolism</keyword>
<reference evidence="3" key="1">
    <citation type="submission" date="2013-11" db="EMBL/GenBank/DDBJ databases">
        <title>Genome sequence of the fusiform rust pathogen reveals effectors for host alternation and coevolution with pine.</title>
        <authorList>
            <consortium name="DOE Joint Genome Institute"/>
            <person name="Smith K."/>
            <person name="Pendleton A."/>
            <person name="Kubisiak T."/>
            <person name="Anderson C."/>
            <person name="Salamov A."/>
            <person name="Aerts A."/>
            <person name="Riley R."/>
            <person name="Clum A."/>
            <person name="Lindquist E."/>
            <person name="Ence D."/>
            <person name="Campbell M."/>
            <person name="Kronenberg Z."/>
            <person name="Feau N."/>
            <person name="Dhillon B."/>
            <person name="Hamelin R."/>
            <person name="Burleigh J."/>
            <person name="Smith J."/>
            <person name="Yandell M."/>
            <person name="Nelson C."/>
            <person name="Grigoriev I."/>
            <person name="Davis J."/>
        </authorList>
    </citation>
    <scope>NUCLEOTIDE SEQUENCE</scope>
    <source>
        <strain evidence="3">G11</strain>
    </source>
</reference>
<evidence type="ECO:0000313" key="3">
    <source>
        <dbReference type="EMBL" id="KAG0151048.1"/>
    </source>
</evidence>
<keyword evidence="4" id="KW-1185">Reference proteome</keyword>
<accession>A0A9P6NRT1</accession>
<gene>
    <name evidence="3" type="ORF">CROQUDRAFT_668142</name>
</gene>
<dbReference type="InterPro" id="IPR002594">
    <property type="entry name" value="GH12"/>
</dbReference>
<comment type="caution">
    <text evidence="3">The sequence shown here is derived from an EMBL/GenBank/DDBJ whole genome shotgun (WGS) entry which is preliminary data.</text>
</comment>
<dbReference type="EMBL" id="MU167215">
    <property type="protein sequence ID" value="KAG0151048.1"/>
    <property type="molecule type" value="Genomic_DNA"/>
</dbReference>
<evidence type="ECO:0000256" key="2">
    <source>
        <dbReference type="RuleBase" id="RU361163"/>
    </source>
</evidence>
<evidence type="ECO:0000313" key="4">
    <source>
        <dbReference type="Proteomes" id="UP000886653"/>
    </source>
</evidence>
<protein>
    <submittedName>
        <fullName evidence="3">Uncharacterized protein</fullName>
    </submittedName>
</protein>
<evidence type="ECO:0000256" key="1">
    <source>
        <dbReference type="ARBA" id="ARBA00005519"/>
    </source>
</evidence>
<dbReference type="InterPro" id="IPR013320">
    <property type="entry name" value="ConA-like_dom_sf"/>
</dbReference>
<name>A0A9P6NRT1_9BASI</name>
<organism evidence="3 4">
    <name type="scientific">Cronartium quercuum f. sp. fusiforme G11</name>
    <dbReference type="NCBI Taxonomy" id="708437"/>
    <lineage>
        <taxon>Eukaryota</taxon>
        <taxon>Fungi</taxon>
        <taxon>Dikarya</taxon>
        <taxon>Basidiomycota</taxon>
        <taxon>Pucciniomycotina</taxon>
        <taxon>Pucciniomycetes</taxon>
        <taxon>Pucciniales</taxon>
        <taxon>Coleosporiaceae</taxon>
        <taxon>Cronartium</taxon>
    </lineage>
</organism>